<dbReference type="EMBL" id="RCMG01005272">
    <property type="protein sequence ID" value="KAG2791722.1"/>
    <property type="molecule type" value="Genomic_DNA"/>
</dbReference>
<reference evidence="1" key="1">
    <citation type="submission" date="2018-10" db="EMBL/GenBank/DDBJ databases">
        <title>Effector identification in a new, highly contiguous assembly of the strawberry crown rot pathogen Phytophthora cactorum.</title>
        <authorList>
            <person name="Armitage A.D."/>
            <person name="Nellist C.F."/>
            <person name="Bates H."/>
            <person name="Vickerstaff R.J."/>
            <person name="Harrison R.J."/>
        </authorList>
    </citation>
    <scope>NUCLEOTIDE SEQUENCE</scope>
    <source>
        <strain evidence="1">15-7</strain>
    </source>
</reference>
<comment type="caution">
    <text evidence="1">The sequence shown here is derived from an EMBL/GenBank/DDBJ whole genome shotgun (WGS) entry which is preliminary data.</text>
</comment>
<proteinExistence type="predicted"/>
<protein>
    <submittedName>
        <fullName evidence="1">Uncharacterized protein</fullName>
    </submittedName>
</protein>
<dbReference type="Proteomes" id="UP000735874">
    <property type="component" value="Unassembled WGS sequence"/>
</dbReference>
<dbReference type="AlphaFoldDB" id="A0A8T0XN29"/>
<name>A0A8T0XN29_9STRA</name>
<accession>A0A8T0XN29</accession>
<evidence type="ECO:0000313" key="2">
    <source>
        <dbReference type="Proteomes" id="UP000735874"/>
    </source>
</evidence>
<gene>
    <name evidence="1" type="ORF">PC113_g25789</name>
</gene>
<sequence>MLTPWSVFEDGSLMTIMPASLRSAYRSPPKGIVQQAITLPEESYVPEAFVPDSELMLA</sequence>
<organism evidence="1 2">
    <name type="scientific">Phytophthora cactorum</name>
    <dbReference type="NCBI Taxonomy" id="29920"/>
    <lineage>
        <taxon>Eukaryota</taxon>
        <taxon>Sar</taxon>
        <taxon>Stramenopiles</taxon>
        <taxon>Oomycota</taxon>
        <taxon>Peronosporomycetes</taxon>
        <taxon>Peronosporales</taxon>
        <taxon>Peronosporaceae</taxon>
        <taxon>Phytophthora</taxon>
    </lineage>
</organism>
<evidence type="ECO:0000313" key="1">
    <source>
        <dbReference type="EMBL" id="KAG2791722.1"/>
    </source>
</evidence>